<name>A0A5K7SFD3_9BACT</name>
<evidence type="ECO:0000313" key="2">
    <source>
        <dbReference type="Proteomes" id="UP001193389"/>
    </source>
</evidence>
<reference evidence="1" key="1">
    <citation type="journal article" date="2020" name="Int. J. Syst. Evol. Microbiol.">
        <title>Aquipluma nitroreducens gen. nov. sp. nov., a novel facultatively anaerobic bacterium isolated from a freshwater lake.</title>
        <authorList>
            <person name="Watanabe M."/>
            <person name="Kojima H."/>
            <person name="Fukui M."/>
        </authorList>
    </citation>
    <scope>NUCLEOTIDE SEQUENCE</scope>
    <source>
        <strain evidence="1">MeG22</strain>
    </source>
</reference>
<accession>A0A5K7SFD3</accession>
<sequence length="54" mass="6207">MVNLNWKWVVNFTVFSNEDTAHTITSDNGSVFAQHELIAKKLNADFYFAHPYSS</sequence>
<gene>
    <name evidence="1" type="ORF">AQPE_4386</name>
</gene>
<organism evidence="1 2">
    <name type="scientific">Aquipluma nitroreducens</name>
    <dbReference type="NCBI Taxonomy" id="2010828"/>
    <lineage>
        <taxon>Bacteria</taxon>
        <taxon>Pseudomonadati</taxon>
        <taxon>Bacteroidota</taxon>
        <taxon>Bacteroidia</taxon>
        <taxon>Marinilabiliales</taxon>
        <taxon>Prolixibacteraceae</taxon>
        <taxon>Aquipluma</taxon>
    </lineage>
</organism>
<keyword evidence="2" id="KW-1185">Reference proteome</keyword>
<evidence type="ECO:0000313" key="1">
    <source>
        <dbReference type="EMBL" id="BBE20195.1"/>
    </source>
</evidence>
<evidence type="ECO:0008006" key="3">
    <source>
        <dbReference type="Google" id="ProtNLM"/>
    </source>
</evidence>
<dbReference type="AlphaFoldDB" id="A0A5K7SFD3"/>
<dbReference type="Proteomes" id="UP001193389">
    <property type="component" value="Chromosome"/>
</dbReference>
<dbReference type="KEGG" id="anf:AQPE_4386"/>
<dbReference type="EMBL" id="AP018694">
    <property type="protein sequence ID" value="BBE20195.1"/>
    <property type="molecule type" value="Genomic_DNA"/>
</dbReference>
<proteinExistence type="predicted"/>
<protein>
    <recommendedName>
        <fullName evidence="3">Mobile element protein</fullName>
    </recommendedName>
</protein>